<accession>A0A517Y5I8</accession>
<gene>
    <name evidence="2" type="primary">lcfB_1</name>
    <name evidence="2" type="ORF">ETAA8_05770</name>
</gene>
<dbReference type="PROSITE" id="PS00455">
    <property type="entry name" value="AMP_BINDING"/>
    <property type="match status" value="1"/>
</dbReference>
<dbReference type="NCBIfam" id="NF006754">
    <property type="entry name" value="PRK09274.1"/>
    <property type="match status" value="1"/>
</dbReference>
<evidence type="ECO:0000313" key="2">
    <source>
        <dbReference type="EMBL" id="QDU25508.1"/>
    </source>
</evidence>
<reference evidence="2 3" key="1">
    <citation type="submission" date="2019-02" db="EMBL/GenBank/DDBJ databases">
        <title>Deep-cultivation of Planctomycetes and their phenomic and genomic characterization uncovers novel biology.</title>
        <authorList>
            <person name="Wiegand S."/>
            <person name="Jogler M."/>
            <person name="Boedeker C."/>
            <person name="Pinto D."/>
            <person name="Vollmers J."/>
            <person name="Rivas-Marin E."/>
            <person name="Kohn T."/>
            <person name="Peeters S.H."/>
            <person name="Heuer A."/>
            <person name="Rast P."/>
            <person name="Oberbeckmann S."/>
            <person name="Bunk B."/>
            <person name="Jeske O."/>
            <person name="Meyerdierks A."/>
            <person name="Storesund J.E."/>
            <person name="Kallscheuer N."/>
            <person name="Luecker S."/>
            <person name="Lage O.M."/>
            <person name="Pohl T."/>
            <person name="Merkel B.J."/>
            <person name="Hornburger P."/>
            <person name="Mueller R.-W."/>
            <person name="Bruemmer F."/>
            <person name="Labrenz M."/>
            <person name="Spormann A.M."/>
            <person name="Op den Camp H."/>
            <person name="Overmann J."/>
            <person name="Amann R."/>
            <person name="Jetten M.S.M."/>
            <person name="Mascher T."/>
            <person name="Medema M.H."/>
            <person name="Devos D.P."/>
            <person name="Kaster A.-K."/>
            <person name="Ovreas L."/>
            <person name="Rohde M."/>
            <person name="Galperin M.Y."/>
            <person name="Jogler C."/>
        </authorList>
    </citation>
    <scope>NUCLEOTIDE SEQUENCE [LARGE SCALE GENOMIC DNA]</scope>
    <source>
        <strain evidence="2 3">ETA_A8</strain>
    </source>
</reference>
<keyword evidence="2" id="KW-0436">Ligase</keyword>
<dbReference type="InterPro" id="IPR042099">
    <property type="entry name" value="ANL_N_sf"/>
</dbReference>
<dbReference type="PANTHER" id="PTHR43767:SF1">
    <property type="entry name" value="NONRIBOSOMAL PEPTIDE SYNTHASE PES1 (EUROFUNG)-RELATED"/>
    <property type="match status" value="1"/>
</dbReference>
<dbReference type="CDD" id="cd05910">
    <property type="entry name" value="FACL_like_1"/>
    <property type="match status" value="1"/>
</dbReference>
<keyword evidence="3" id="KW-1185">Reference proteome</keyword>
<protein>
    <submittedName>
        <fullName evidence="2">Long-chain-fatty-acid--CoA ligase</fullName>
        <ecNumber evidence="2">6.2.1.3</ecNumber>
    </submittedName>
</protein>
<dbReference type="Pfam" id="PF00501">
    <property type="entry name" value="AMP-binding"/>
    <property type="match status" value="1"/>
</dbReference>
<sequence>MSGSESSSFFSPQLLCNVGFRLSETARQNPHGVAIAVPKGRDAKGRRKYDQLTFRELDDDTNRIAAGLHAMGVRPGTKLVLMVPPSIDFVALVFALFKAGVVQVLIDPGMGRANLIRCLAESQPEGFVGIPLAQALRVLLRGRFPQAKYNVTVGRRWFWGGKTLAQLKALNAPFTPPNIQAQDPAAIIFTTGSTGPPKGVLYSHGNFNRQADEIRDFYHIQPGEVALPAFPLFALFNCAMGVTTIFPEMDPTRPANVDPRNIIEAVNDWQVDQSFGSPALWNVVGRYCEQHHIQLPSVTRVLSAGAPVPPHVLERVKNIIHPEGDVHTPYGATEALPVASIAASEVLRETRQRSATGAGTCVGRRFPGIEWKVIAIDDGPLTEMSQVRELAASEIGELIVTGPVVTSEYVTRTDCNPLHKIRDGARLWHRMGDVGYLEPSPTGEPRGERFWFCGRKAHRVTTPTATLFTIQCEAIFNQHPRIYRSALVGVGAAGKQRPVIIAEPWPEHRPQSRADEAQLIAELKALAQASNYTQQIETFFIHNSLPVDIRHNAKIFREQLAIWAAKRLQ</sequence>
<organism evidence="2 3">
    <name type="scientific">Anatilimnocola aggregata</name>
    <dbReference type="NCBI Taxonomy" id="2528021"/>
    <lineage>
        <taxon>Bacteria</taxon>
        <taxon>Pseudomonadati</taxon>
        <taxon>Planctomycetota</taxon>
        <taxon>Planctomycetia</taxon>
        <taxon>Pirellulales</taxon>
        <taxon>Pirellulaceae</taxon>
        <taxon>Anatilimnocola</taxon>
    </lineage>
</organism>
<dbReference type="KEGG" id="aagg:ETAA8_05770"/>
<evidence type="ECO:0000259" key="1">
    <source>
        <dbReference type="Pfam" id="PF00501"/>
    </source>
</evidence>
<name>A0A517Y5I8_9BACT</name>
<dbReference type="EC" id="6.2.1.3" evidence="2"/>
<dbReference type="Gene3D" id="3.40.50.12780">
    <property type="entry name" value="N-terminal domain of ligase-like"/>
    <property type="match status" value="1"/>
</dbReference>
<dbReference type="RefSeq" id="WP_145084559.1">
    <property type="nucleotide sequence ID" value="NZ_CP036274.1"/>
</dbReference>
<dbReference type="InterPro" id="IPR000873">
    <property type="entry name" value="AMP-dep_synth/lig_dom"/>
</dbReference>
<dbReference type="Proteomes" id="UP000315017">
    <property type="component" value="Chromosome"/>
</dbReference>
<dbReference type="AlphaFoldDB" id="A0A517Y5I8"/>
<dbReference type="SUPFAM" id="SSF56801">
    <property type="entry name" value="Acetyl-CoA synthetase-like"/>
    <property type="match status" value="1"/>
</dbReference>
<dbReference type="EMBL" id="CP036274">
    <property type="protein sequence ID" value="QDU25508.1"/>
    <property type="molecule type" value="Genomic_DNA"/>
</dbReference>
<dbReference type="OrthoDB" id="9799237at2"/>
<feature type="domain" description="AMP-dependent synthetase/ligase" evidence="1">
    <location>
        <begin position="24"/>
        <end position="409"/>
    </location>
</feature>
<evidence type="ECO:0000313" key="3">
    <source>
        <dbReference type="Proteomes" id="UP000315017"/>
    </source>
</evidence>
<dbReference type="InterPro" id="IPR050237">
    <property type="entry name" value="ATP-dep_AMP-bd_enzyme"/>
</dbReference>
<proteinExistence type="predicted"/>
<dbReference type="GO" id="GO:0004467">
    <property type="term" value="F:long-chain fatty acid-CoA ligase activity"/>
    <property type="evidence" value="ECO:0007669"/>
    <property type="project" value="UniProtKB-EC"/>
</dbReference>
<dbReference type="PANTHER" id="PTHR43767">
    <property type="entry name" value="LONG-CHAIN-FATTY-ACID--COA LIGASE"/>
    <property type="match status" value="1"/>
</dbReference>
<dbReference type="InterPro" id="IPR020845">
    <property type="entry name" value="AMP-binding_CS"/>
</dbReference>